<name>A0ABQ6E2W8_9GAMM</name>
<feature type="signal peptide" evidence="3">
    <location>
        <begin position="1"/>
        <end position="18"/>
    </location>
</feature>
<gene>
    <name evidence="4" type="ORF">GCM10007916_26040</name>
</gene>
<comment type="caution">
    <text evidence="4">The sequence shown here is derived from an EMBL/GenBank/DDBJ whole genome shotgun (WGS) entry which is preliminary data.</text>
</comment>
<organism evidence="4 5">
    <name type="scientific">Psychromonas marina</name>
    <dbReference type="NCBI Taxonomy" id="88364"/>
    <lineage>
        <taxon>Bacteria</taxon>
        <taxon>Pseudomonadati</taxon>
        <taxon>Pseudomonadota</taxon>
        <taxon>Gammaproteobacteria</taxon>
        <taxon>Alteromonadales</taxon>
        <taxon>Psychromonadaceae</taxon>
        <taxon>Psychromonas</taxon>
    </lineage>
</organism>
<dbReference type="Pfam" id="PF09829">
    <property type="entry name" value="DUF2057"/>
    <property type="match status" value="1"/>
</dbReference>
<proteinExistence type="inferred from homology"/>
<dbReference type="Proteomes" id="UP001157353">
    <property type="component" value="Unassembled WGS sequence"/>
</dbReference>
<sequence length="209" mass="23316">MKKIATILALMFMHNSYALEVQGINGVEILAIDGKKVGSSLFSRDKELDLPAGEHQIVVRFSKKFYNDLQVQSRPSIFNIDLQQDTKISVSGLNTDYKAERAIREGIEWQVISEDSEYSIKESDILMDNGFLPYSNIEEVISTYNQQNSITAPATVAAVSAAVAIPVVAPTEVAPAVSETTIPLQTLYQQASREEKKAFRIWLLEQDMK</sequence>
<evidence type="ECO:0000313" key="4">
    <source>
        <dbReference type="EMBL" id="GLS91535.1"/>
    </source>
</evidence>
<keyword evidence="2 3" id="KW-0732">Signal</keyword>
<dbReference type="EMBL" id="BSPQ01000013">
    <property type="protein sequence ID" value="GLS91535.1"/>
    <property type="molecule type" value="Genomic_DNA"/>
</dbReference>
<dbReference type="InterPro" id="IPR018635">
    <property type="entry name" value="UPF0319"/>
</dbReference>
<evidence type="ECO:0000313" key="5">
    <source>
        <dbReference type="Proteomes" id="UP001157353"/>
    </source>
</evidence>
<keyword evidence="5" id="KW-1185">Reference proteome</keyword>
<feature type="chain" id="PRO_5046339161" evidence="3">
    <location>
        <begin position="19"/>
        <end position="209"/>
    </location>
</feature>
<evidence type="ECO:0000256" key="1">
    <source>
        <dbReference type="ARBA" id="ARBA00008490"/>
    </source>
</evidence>
<dbReference type="PANTHER" id="PTHR38108">
    <property type="entry name" value="UPF0319 PROTEIN YCCT"/>
    <property type="match status" value="1"/>
</dbReference>
<reference evidence="5" key="1">
    <citation type="journal article" date="2019" name="Int. J. Syst. Evol. Microbiol.">
        <title>The Global Catalogue of Microorganisms (GCM) 10K type strain sequencing project: providing services to taxonomists for standard genome sequencing and annotation.</title>
        <authorList>
            <consortium name="The Broad Institute Genomics Platform"/>
            <consortium name="The Broad Institute Genome Sequencing Center for Infectious Disease"/>
            <person name="Wu L."/>
            <person name="Ma J."/>
        </authorList>
    </citation>
    <scope>NUCLEOTIDE SEQUENCE [LARGE SCALE GENOMIC DNA]</scope>
    <source>
        <strain evidence="5">NBRC 103166</strain>
    </source>
</reference>
<dbReference type="PANTHER" id="PTHR38108:SF1">
    <property type="entry name" value="UPF0319 PROTEIN YCCT"/>
    <property type="match status" value="1"/>
</dbReference>
<evidence type="ECO:0000256" key="2">
    <source>
        <dbReference type="ARBA" id="ARBA00022729"/>
    </source>
</evidence>
<comment type="similarity">
    <text evidence="1">Belongs to the UPF0319 family.</text>
</comment>
<accession>A0ABQ6E2W8</accession>
<evidence type="ECO:0000256" key="3">
    <source>
        <dbReference type="SAM" id="SignalP"/>
    </source>
</evidence>
<protein>
    <submittedName>
        <fullName evidence="4">UPF0319 protein</fullName>
    </submittedName>
</protein>
<dbReference type="RefSeq" id="WP_284204647.1">
    <property type="nucleotide sequence ID" value="NZ_BSPQ01000013.1"/>
</dbReference>